<organism evidence="1 2">
    <name type="scientific">Colletotrichum navitas</name>
    <dbReference type="NCBI Taxonomy" id="681940"/>
    <lineage>
        <taxon>Eukaryota</taxon>
        <taxon>Fungi</taxon>
        <taxon>Dikarya</taxon>
        <taxon>Ascomycota</taxon>
        <taxon>Pezizomycotina</taxon>
        <taxon>Sordariomycetes</taxon>
        <taxon>Hypocreomycetidae</taxon>
        <taxon>Glomerellales</taxon>
        <taxon>Glomerellaceae</taxon>
        <taxon>Colletotrichum</taxon>
        <taxon>Colletotrichum graminicola species complex</taxon>
    </lineage>
</organism>
<protein>
    <submittedName>
        <fullName evidence="1">Glycosyl hydrolase family 71-domain-containing protein</fullName>
    </submittedName>
</protein>
<dbReference type="Pfam" id="PF03659">
    <property type="entry name" value="Glyco_hydro_71"/>
    <property type="match status" value="1"/>
</dbReference>
<reference evidence="1" key="1">
    <citation type="submission" date="2021-06" db="EMBL/GenBank/DDBJ databases">
        <title>Comparative genomics, transcriptomics and evolutionary studies reveal genomic signatures of adaptation to plant cell wall in hemibiotrophic fungi.</title>
        <authorList>
            <consortium name="DOE Joint Genome Institute"/>
            <person name="Baroncelli R."/>
            <person name="Diaz J.F."/>
            <person name="Benocci T."/>
            <person name="Peng M."/>
            <person name="Battaglia E."/>
            <person name="Haridas S."/>
            <person name="Andreopoulos W."/>
            <person name="Labutti K."/>
            <person name="Pangilinan J."/>
            <person name="Floch G.L."/>
            <person name="Makela M.R."/>
            <person name="Henrissat B."/>
            <person name="Grigoriev I.V."/>
            <person name="Crouch J.A."/>
            <person name="De Vries R.P."/>
            <person name="Sukno S.A."/>
            <person name="Thon M.R."/>
        </authorList>
    </citation>
    <scope>NUCLEOTIDE SEQUENCE</scope>
    <source>
        <strain evidence="1">CBS 125086</strain>
    </source>
</reference>
<keyword evidence="2" id="KW-1185">Reference proteome</keyword>
<name>A0AAD8V1S1_9PEZI</name>
<dbReference type="InterPro" id="IPR005197">
    <property type="entry name" value="Glyco_hydro_71"/>
</dbReference>
<keyword evidence="1" id="KW-0378">Hydrolase</keyword>
<evidence type="ECO:0000313" key="1">
    <source>
        <dbReference type="EMBL" id="KAK1574650.1"/>
    </source>
</evidence>
<dbReference type="Proteomes" id="UP001230504">
    <property type="component" value="Unassembled WGS sequence"/>
</dbReference>
<dbReference type="AlphaFoldDB" id="A0AAD8V1S1"/>
<accession>A0AAD8V1S1</accession>
<gene>
    <name evidence="1" type="ORF">LY79DRAFT_695051</name>
</gene>
<dbReference type="EMBL" id="JAHLJV010000072">
    <property type="protein sequence ID" value="KAK1574650.1"/>
    <property type="molecule type" value="Genomic_DNA"/>
</dbReference>
<dbReference type="GO" id="GO:0051118">
    <property type="term" value="F:glucan endo-1,3-alpha-glucosidase activity"/>
    <property type="evidence" value="ECO:0007669"/>
    <property type="project" value="InterPro"/>
</dbReference>
<comment type="caution">
    <text evidence="1">The sequence shown here is derived from an EMBL/GenBank/DDBJ whole genome shotgun (WGS) entry which is preliminary data.</text>
</comment>
<proteinExistence type="predicted"/>
<dbReference type="GeneID" id="85449046"/>
<evidence type="ECO:0000313" key="2">
    <source>
        <dbReference type="Proteomes" id="UP001230504"/>
    </source>
</evidence>
<sequence>MEHIDTHSLGHQIPQSYLKDLATESRKMTAIFFALWTLPFCIMQVDAKAVFAHFMVRSSVQILKANYSSSRVGNTENYAMKDFEYDVSLAQQAHIDGFALNIAYREATNAGSVNMMFNAAQTARFKLILFDYADWGPWP</sequence>
<dbReference type="RefSeq" id="XP_060410146.1">
    <property type="nucleotide sequence ID" value="XM_060564806.1"/>
</dbReference>